<dbReference type="EMBL" id="CP015005">
    <property type="protein sequence ID" value="AMS42486.1"/>
    <property type="molecule type" value="Genomic_DNA"/>
</dbReference>
<evidence type="ECO:0000313" key="1">
    <source>
        <dbReference type="EMBL" id="AMS42486.1"/>
    </source>
</evidence>
<dbReference type="EMBL" id="JACICB010000015">
    <property type="protein sequence ID" value="MBB3707791.1"/>
    <property type="molecule type" value="Genomic_DNA"/>
</dbReference>
<protein>
    <recommendedName>
        <fullName evidence="5">DUF982 domain-containing protein</fullName>
    </recommendedName>
</protein>
<evidence type="ECO:0000313" key="2">
    <source>
        <dbReference type="EMBL" id="MBB3707791.1"/>
    </source>
</evidence>
<evidence type="ECO:0008006" key="5">
    <source>
        <dbReference type="Google" id="ProtNLM"/>
    </source>
</evidence>
<dbReference type="InterPro" id="IPR010385">
    <property type="entry name" value="DUF982"/>
</dbReference>
<name>A0AAC8YRU8_AMIAI</name>
<sequence>MAKGQFKEPVRIQLGRIDRDRLVLGVKDAAAILLREWPAEETPRRTKAMAACLGVIRGTKPPSYARRYFVAACKEANVLLEL</sequence>
<dbReference type="Pfam" id="PF06169">
    <property type="entry name" value="DUF982"/>
    <property type="match status" value="1"/>
</dbReference>
<proteinExistence type="predicted"/>
<keyword evidence="4" id="KW-1185">Reference proteome</keyword>
<dbReference type="AlphaFoldDB" id="A0AAC8YRU8"/>
<organism evidence="1 3">
    <name type="scientific">Aminobacter aminovorans</name>
    <name type="common">Chelatobacter heintzii</name>
    <dbReference type="NCBI Taxonomy" id="83263"/>
    <lineage>
        <taxon>Bacteria</taxon>
        <taxon>Pseudomonadati</taxon>
        <taxon>Pseudomonadota</taxon>
        <taxon>Alphaproteobacteria</taxon>
        <taxon>Hyphomicrobiales</taxon>
        <taxon>Phyllobacteriaceae</taxon>
        <taxon>Aminobacter</taxon>
    </lineage>
</organism>
<reference evidence="1 3" key="1">
    <citation type="submission" date="2016-03" db="EMBL/GenBank/DDBJ databases">
        <title>Complete genome of Aminobacter aminovorans KCTC 2477.</title>
        <authorList>
            <person name="Kim K.M."/>
        </authorList>
    </citation>
    <scope>NUCLEOTIDE SEQUENCE [LARGE SCALE GENOMIC DNA]</scope>
    <source>
        <strain evidence="1 3">KCTC 2477</strain>
    </source>
</reference>
<reference evidence="2 4" key="2">
    <citation type="submission" date="2020-08" db="EMBL/GenBank/DDBJ databases">
        <title>Genomic Encyclopedia of Type Strains, Phase IV (KMG-IV): sequencing the most valuable type-strain genomes for metagenomic binning, comparative biology and taxonomic classification.</title>
        <authorList>
            <person name="Goeker M."/>
        </authorList>
    </citation>
    <scope>NUCLEOTIDE SEQUENCE [LARGE SCALE GENOMIC DNA]</scope>
    <source>
        <strain evidence="2 4">DSM 10368</strain>
    </source>
</reference>
<gene>
    <name evidence="1" type="ORF">AA2016_3564</name>
    <name evidence="2" type="ORF">FHS67_004124</name>
</gene>
<evidence type="ECO:0000313" key="4">
    <source>
        <dbReference type="Proteomes" id="UP000577697"/>
    </source>
</evidence>
<evidence type="ECO:0000313" key="3">
    <source>
        <dbReference type="Proteomes" id="UP000075755"/>
    </source>
</evidence>
<dbReference type="Proteomes" id="UP000075755">
    <property type="component" value="Chromosome"/>
</dbReference>
<dbReference type="KEGG" id="aak:AA2016_3564"/>
<accession>A0AAC8YRU8</accession>
<dbReference type="RefSeq" id="WP_067961965.1">
    <property type="nucleotide sequence ID" value="NZ_CP015005.1"/>
</dbReference>
<dbReference type="Proteomes" id="UP000577697">
    <property type="component" value="Unassembled WGS sequence"/>
</dbReference>
<dbReference type="Gene3D" id="6.10.250.730">
    <property type="match status" value="1"/>
</dbReference>